<protein>
    <recommendedName>
        <fullName evidence="1">BioF2-like acetyltransferase domain-containing protein</fullName>
    </recommendedName>
</protein>
<dbReference type="SUPFAM" id="SSF55729">
    <property type="entry name" value="Acyl-CoA N-acyltransferases (Nat)"/>
    <property type="match status" value="1"/>
</dbReference>
<reference evidence="3" key="1">
    <citation type="journal article" date="2019" name="Int. J. Syst. Evol. Microbiol.">
        <title>The Global Catalogue of Microorganisms (GCM) 10K type strain sequencing project: providing services to taxonomists for standard genome sequencing and annotation.</title>
        <authorList>
            <consortium name="The Broad Institute Genomics Platform"/>
            <consortium name="The Broad Institute Genome Sequencing Center for Infectious Disease"/>
            <person name="Wu L."/>
            <person name="Ma J."/>
        </authorList>
    </citation>
    <scope>NUCLEOTIDE SEQUENCE [LARGE SCALE GENOMIC DNA]</scope>
    <source>
        <strain evidence="3">CGMCC 1.15407</strain>
    </source>
</reference>
<dbReference type="EMBL" id="BMIU01000022">
    <property type="protein sequence ID" value="GGF44798.1"/>
    <property type="molecule type" value="Genomic_DNA"/>
</dbReference>
<dbReference type="InterPro" id="IPR038740">
    <property type="entry name" value="BioF2-like_GNAT_dom"/>
</dbReference>
<keyword evidence="3" id="KW-1185">Reference proteome</keyword>
<evidence type="ECO:0000259" key="1">
    <source>
        <dbReference type="Pfam" id="PF13480"/>
    </source>
</evidence>
<evidence type="ECO:0000313" key="3">
    <source>
        <dbReference type="Proteomes" id="UP000647339"/>
    </source>
</evidence>
<dbReference type="Pfam" id="PF13480">
    <property type="entry name" value="Acetyltransf_6"/>
    <property type="match status" value="1"/>
</dbReference>
<sequence length="449" mass="51259">MTGLFPLVESDRQLSYPGNNLAEYQVWLSNPKNNTSFITKGLELIRKEYTLHLKYIPSKTPLDWVSNNGPLKNSIFLKEYPQPVMECDEEHLERELKKKNKKEKINRLKRQGELSFDRVTSVDDFNTILPNLVEQNEFRKGAIYGKLAFLEDSRRVDFLSKTFEKNLLHASILRLNEEIIASNVGFITGETVHLQGLNTHSPFYAKHSPGILHFLMLGIHLKKDHFRYFDLTPGGVDGYKAKLATTYHTCYEIQMDSVFATKKKQVKDVIKSKAKTLIGKKSKKASILSDLFNTPSKGNGSVNHQEGQIEIYFNIKGHQLNVTAGKKELKNVIKAISYKKNEIADLLDFPLDIKKTEFLSDAMYRIENGQTFYAIKGSDQLIATLWFIPIGTKDPDGNKRTREQLEFSYLAPSLDKPTSTVCKIIKDHGLPEHLISTLNMPLFNTTLLE</sequence>
<accession>A0ABQ1V944</accession>
<dbReference type="Gene3D" id="3.40.630.30">
    <property type="match status" value="1"/>
</dbReference>
<name>A0ABQ1V944_9BACT</name>
<proteinExistence type="predicted"/>
<comment type="caution">
    <text evidence="2">The sequence shown here is derived from an EMBL/GenBank/DDBJ whole genome shotgun (WGS) entry which is preliminary data.</text>
</comment>
<organism evidence="2 3">
    <name type="scientific">Echinicola rosea</name>
    <dbReference type="NCBI Taxonomy" id="1807691"/>
    <lineage>
        <taxon>Bacteria</taxon>
        <taxon>Pseudomonadati</taxon>
        <taxon>Bacteroidota</taxon>
        <taxon>Cytophagia</taxon>
        <taxon>Cytophagales</taxon>
        <taxon>Cyclobacteriaceae</taxon>
        <taxon>Echinicola</taxon>
    </lineage>
</organism>
<dbReference type="Proteomes" id="UP000647339">
    <property type="component" value="Unassembled WGS sequence"/>
</dbReference>
<dbReference type="InterPro" id="IPR016181">
    <property type="entry name" value="Acyl_CoA_acyltransferase"/>
</dbReference>
<gene>
    <name evidence="2" type="ORF">GCM10011339_36630</name>
</gene>
<evidence type="ECO:0000313" key="2">
    <source>
        <dbReference type="EMBL" id="GGF44798.1"/>
    </source>
</evidence>
<feature type="domain" description="BioF2-like acetyltransferase" evidence="1">
    <location>
        <begin position="98"/>
        <end position="240"/>
    </location>
</feature>